<evidence type="ECO:0000313" key="2">
    <source>
        <dbReference type="Proteomes" id="UP000190951"/>
    </source>
</evidence>
<proteinExistence type="predicted"/>
<dbReference type="Proteomes" id="UP000190951">
    <property type="component" value="Plasmid p330"/>
</dbReference>
<dbReference type="EMBL" id="CP096984">
    <property type="protein sequence ID" value="URZ13984.1"/>
    <property type="molecule type" value="Genomic_DNA"/>
</dbReference>
<dbReference type="AlphaFoldDB" id="A0A1S8LJP5"/>
<protein>
    <submittedName>
        <fullName evidence="1">Uncharacterized protein</fullName>
    </submittedName>
</protein>
<dbReference type="STRING" id="84029.CROST_06190"/>
<organism evidence="1 2">
    <name type="scientific">Clostridium felsineum</name>
    <dbReference type="NCBI Taxonomy" id="36839"/>
    <lineage>
        <taxon>Bacteria</taxon>
        <taxon>Bacillati</taxon>
        <taxon>Bacillota</taxon>
        <taxon>Clostridia</taxon>
        <taxon>Eubacteriales</taxon>
        <taxon>Clostridiaceae</taxon>
        <taxon>Clostridium</taxon>
    </lineage>
</organism>
<keyword evidence="1" id="KW-0614">Plasmid</keyword>
<dbReference type="InterPro" id="IPR045864">
    <property type="entry name" value="aa-tRNA-synth_II/BPL/LPL"/>
</dbReference>
<dbReference type="Gene3D" id="3.30.930.10">
    <property type="entry name" value="Bira Bifunctional Protein, Domain 2"/>
    <property type="match status" value="1"/>
</dbReference>
<dbReference type="GO" id="GO:0140096">
    <property type="term" value="F:catalytic activity, acting on a protein"/>
    <property type="evidence" value="ECO:0007669"/>
    <property type="project" value="UniProtKB-ARBA"/>
</dbReference>
<dbReference type="KEGG" id="crw:CROST_047620"/>
<dbReference type="GO" id="GO:0016740">
    <property type="term" value="F:transferase activity"/>
    <property type="evidence" value="ECO:0007669"/>
    <property type="project" value="UniProtKB-ARBA"/>
</dbReference>
<keyword evidence="2" id="KW-1185">Reference proteome</keyword>
<evidence type="ECO:0000313" key="1">
    <source>
        <dbReference type="EMBL" id="URZ13984.1"/>
    </source>
</evidence>
<accession>A0A1S8LJP5</accession>
<gene>
    <name evidence="1" type="ORF">CROST_047620</name>
</gene>
<geneLocation type="plasmid" evidence="1 2">
    <name>p330</name>
</geneLocation>
<name>A0A1S8LJP5_9CLOT</name>
<sequence>MNLIKENNNLFESVTQIKKLKTKLDKLQIKECMYKYKAQSTYKTNVEINEWDGVTVMLKGKNTDSIENDWKCLLEIIEDIVKNKKEKPVQKSEFEKKFFITDKNRSYTRPYDILSSNYVNQYPNGRIYITGHVARLMDAIDKYILKFAQAENALEFYSEPLWYEDELEKFGYTKDNDNLFKINNFNDESGVYWQNAVCDNIWESIENSRIDNFKTYTSIGVCSRTERNQTYFWERMNVFHMREVVAVGTKEDILNFRKRAVQFVVDFAQKLNLNFLLEEASDPFFIEDGDKVSNNKFDLPEIVKVEYRPCLYDNKSLACASFNVHGDFFAQKFNYTSKNKGEKVWTSCIAFGLERWCWAILVQLGTDKDKWPEFLRNLLE</sequence>
<dbReference type="RefSeq" id="WP_077834409.1">
    <property type="nucleotide sequence ID" value="NZ_CP096984.1"/>
</dbReference>
<dbReference type="SUPFAM" id="SSF55681">
    <property type="entry name" value="Class II aaRS and biotin synthetases"/>
    <property type="match status" value="1"/>
</dbReference>
<reference evidence="1 2" key="1">
    <citation type="submission" date="2022-04" db="EMBL/GenBank/DDBJ databases">
        <title>Genome sequence of C. roseum typestrain.</title>
        <authorList>
            <person name="Poehlein A."/>
            <person name="Schoch T."/>
            <person name="Duerre P."/>
            <person name="Daniel R."/>
        </authorList>
    </citation>
    <scope>NUCLEOTIDE SEQUENCE [LARGE SCALE GENOMIC DNA]</scope>
    <source>
        <strain evidence="1 2">DSM 7320</strain>
        <plasmid evidence="1 2">p330</plasmid>
    </source>
</reference>